<evidence type="ECO:0000256" key="1">
    <source>
        <dbReference type="SAM" id="MobiDB-lite"/>
    </source>
</evidence>
<feature type="domain" description="AAA" evidence="2">
    <location>
        <begin position="24"/>
        <end position="200"/>
    </location>
</feature>
<proteinExistence type="predicted"/>
<keyword evidence="4" id="KW-1185">Reference proteome</keyword>
<evidence type="ECO:0000313" key="3">
    <source>
        <dbReference type="EMBL" id="WXB11279.1"/>
    </source>
</evidence>
<name>A0ABZ2LNW1_9BACT</name>
<dbReference type="InterPro" id="IPR050678">
    <property type="entry name" value="DNA_Partitioning_ATPase"/>
</dbReference>
<dbReference type="Proteomes" id="UP001370348">
    <property type="component" value="Chromosome"/>
</dbReference>
<accession>A0ABZ2LNW1</accession>
<reference evidence="3 4" key="1">
    <citation type="submission" date="2021-12" db="EMBL/GenBank/DDBJ databases">
        <title>Discovery of the Pendulisporaceae a myxobacterial family with distinct sporulation behavior and unique specialized metabolism.</title>
        <authorList>
            <person name="Garcia R."/>
            <person name="Popoff A."/>
            <person name="Bader C.D."/>
            <person name="Loehr J."/>
            <person name="Walesch S."/>
            <person name="Walt C."/>
            <person name="Boldt J."/>
            <person name="Bunk B."/>
            <person name="Haeckl F.J.F.P.J."/>
            <person name="Gunesch A.P."/>
            <person name="Birkelbach J."/>
            <person name="Nuebel U."/>
            <person name="Pietschmann T."/>
            <person name="Bach T."/>
            <person name="Mueller R."/>
        </authorList>
    </citation>
    <scope>NUCLEOTIDE SEQUENCE [LARGE SCALE GENOMIC DNA]</scope>
    <source>
        <strain evidence="3 4">MSr11954</strain>
    </source>
</reference>
<dbReference type="EMBL" id="CP089984">
    <property type="protein sequence ID" value="WXB11279.1"/>
    <property type="molecule type" value="Genomic_DNA"/>
</dbReference>
<sequence>MPARPSANASNKRSATSSKPADPRIVAVVNQKGGVGKTTTAVNLAASVAAAERKTLLLDLDPQGNASSGVGVRPRTVERSVYDCLIGRSTLKDVIVETEVPGLHIAPATQDLVAAELELVDDPERATRLKSALLALLARDKYEYVFVDCPPSLGLLTVNALTAANRVLVPLQCEYYALEGLTHLMATIDRIKNGTNPGLEVEGIVLTMFDARNNLAHQVADEVRRHFHVFESVIPRNVRLSEAPSHGKPVLLYDVQSKGAQGYLGLAREILSAKPLAHD</sequence>
<dbReference type="InterPro" id="IPR027417">
    <property type="entry name" value="P-loop_NTPase"/>
</dbReference>
<evidence type="ECO:0000313" key="4">
    <source>
        <dbReference type="Proteomes" id="UP001370348"/>
    </source>
</evidence>
<feature type="region of interest" description="Disordered" evidence="1">
    <location>
        <begin position="1"/>
        <end position="24"/>
    </location>
</feature>
<dbReference type="PANTHER" id="PTHR13696">
    <property type="entry name" value="P-LOOP CONTAINING NUCLEOSIDE TRIPHOSPHATE HYDROLASE"/>
    <property type="match status" value="1"/>
</dbReference>
<feature type="compositionally biased region" description="Polar residues" evidence="1">
    <location>
        <begin position="7"/>
        <end position="19"/>
    </location>
</feature>
<evidence type="ECO:0000259" key="2">
    <source>
        <dbReference type="Pfam" id="PF13614"/>
    </source>
</evidence>
<dbReference type="Gene3D" id="3.40.50.300">
    <property type="entry name" value="P-loop containing nucleotide triphosphate hydrolases"/>
    <property type="match status" value="1"/>
</dbReference>
<dbReference type="SUPFAM" id="SSF52540">
    <property type="entry name" value="P-loop containing nucleoside triphosphate hydrolases"/>
    <property type="match status" value="1"/>
</dbReference>
<dbReference type="InterPro" id="IPR025669">
    <property type="entry name" value="AAA_dom"/>
</dbReference>
<dbReference type="CDD" id="cd02042">
    <property type="entry name" value="ParAB_family"/>
    <property type="match status" value="1"/>
</dbReference>
<protein>
    <submittedName>
        <fullName evidence="3">AAA family ATPase</fullName>
    </submittedName>
</protein>
<gene>
    <name evidence="3" type="ORF">LZC94_25830</name>
</gene>
<dbReference type="Pfam" id="PF13614">
    <property type="entry name" value="AAA_31"/>
    <property type="match status" value="1"/>
</dbReference>
<organism evidence="3 4">
    <name type="scientific">Pendulispora albinea</name>
    <dbReference type="NCBI Taxonomy" id="2741071"/>
    <lineage>
        <taxon>Bacteria</taxon>
        <taxon>Pseudomonadati</taxon>
        <taxon>Myxococcota</taxon>
        <taxon>Myxococcia</taxon>
        <taxon>Myxococcales</taxon>
        <taxon>Sorangiineae</taxon>
        <taxon>Pendulisporaceae</taxon>
        <taxon>Pendulispora</taxon>
    </lineage>
</organism>
<dbReference type="PANTHER" id="PTHR13696:SF52">
    <property type="entry name" value="PARA FAMILY PROTEIN CT_582"/>
    <property type="match status" value="1"/>
</dbReference>